<evidence type="ECO:0000313" key="3">
    <source>
        <dbReference type="EMBL" id="MBB5142449.1"/>
    </source>
</evidence>
<dbReference type="InterPro" id="IPR004029">
    <property type="entry name" value="UreE_N"/>
</dbReference>
<dbReference type="RefSeq" id="WP_183717819.1">
    <property type="nucleotide sequence ID" value="NZ_JACHGO010000001.1"/>
</dbReference>
<dbReference type="AlphaFoldDB" id="A0A7W8C141"/>
<dbReference type="SMART" id="SM00988">
    <property type="entry name" value="UreE_N"/>
    <property type="match status" value="1"/>
</dbReference>
<protein>
    <submittedName>
        <fullName evidence="3">Urease accessory protein</fullName>
    </submittedName>
</protein>
<feature type="region of interest" description="Disordered" evidence="1">
    <location>
        <begin position="172"/>
        <end position="191"/>
    </location>
</feature>
<evidence type="ECO:0000259" key="2">
    <source>
        <dbReference type="SMART" id="SM00988"/>
    </source>
</evidence>
<feature type="region of interest" description="Disordered" evidence="1">
    <location>
        <begin position="198"/>
        <end position="303"/>
    </location>
</feature>
<sequence length="303" mass="34710">MQLVEHVLGNVEYGHWKEKLVDATIDILDLSQWDAQKNRLRKQSRGGRVVAVSLDRDEFLHNGDVLVWDEESKTAVVCKIDLCEVLVVELEALTELDPGTLVERSVALGHALGNQHWPAVVREGRIYVPMSVDRTVMNSVMNTHHFAGVRYSFVSGEEVAALLSPAQSRRLFGGSERPVDARTHGHSHKPVAILDEDSSHGHKHHREHDHDHHHEHGHHHEHQNEHKHHHHHDGEGHEHHHHDGYEGHGEDHQRNHEQKHPHDGGHEHKHDHADGHKGKHHEHDHHEHHGHKHDHCHGRKHGG</sequence>
<dbReference type="SUPFAM" id="SSF69287">
    <property type="entry name" value="Urease metallochaperone UreE, N-terminal domain"/>
    <property type="match status" value="1"/>
</dbReference>
<feature type="compositionally biased region" description="Basic residues" evidence="1">
    <location>
        <begin position="277"/>
        <end position="303"/>
    </location>
</feature>
<dbReference type="Proteomes" id="UP000539075">
    <property type="component" value="Unassembled WGS sequence"/>
</dbReference>
<reference evidence="3 4" key="1">
    <citation type="submission" date="2020-08" db="EMBL/GenBank/DDBJ databases">
        <title>Genomic Encyclopedia of Type Strains, Phase IV (KMG-IV): sequencing the most valuable type-strain genomes for metagenomic binning, comparative biology and taxonomic classification.</title>
        <authorList>
            <person name="Goeker M."/>
        </authorList>
    </citation>
    <scope>NUCLEOTIDE SEQUENCE [LARGE SCALE GENOMIC DNA]</scope>
    <source>
        <strain evidence="3 4">DSM 11275</strain>
    </source>
</reference>
<feature type="compositionally biased region" description="Basic and acidic residues" evidence="1">
    <location>
        <begin position="232"/>
        <end position="276"/>
    </location>
</feature>
<evidence type="ECO:0000256" key="1">
    <source>
        <dbReference type="SAM" id="MobiDB-lite"/>
    </source>
</evidence>
<evidence type="ECO:0000313" key="4">
    <source>
        <dbReference type="Proteomes" id="UP000539075"/>
    </source>
</evidence>
<dbReference type="Pfam" id="PF02814">
    <property type="entry name" value="UreE_N"/>
    <property type="match status" value="1"/>
</dbReference>
<name>A0A7W8C141_9BACT</name>
<proteinExistence type="predicted"/>
<feature type="domain" description="UreE urease accessory N-terminal" evidence="2">
    <location>
        <begin position="10"/>
        <end position="76"/>
    </location>
</feature>
<dbReference type="InterPro" id="IPR036118">
    <property type="entry name" value="UreE_N_sf"/>
</dbReference>
<feature type="compositionally biased region" description="Basic residues" evidence="1">
    <location>
        <begin position="215"/>
        <end position="231"/>
    </location>
</feature>
<dbReference type="EMBL" id="JACHGO010000001">
    <property type="protein sequence ID" value="MBB5142449.1"/>
    <property type="molecule type" value="Genomic_DNA"/>
</dbReference>
<keyword evidence="4" id="KW-1185">Reference proteome</keyword>
<dbReference type="Gene3D" id="2.60.260.20">
    <property type="entry name" value="Urease metallochaperone UreE, N-terminal domain"/>
    <property type="match status" value="1"/>
</dbReference>
<comment type="caution">
    <text evidence="3">The sequence shown here is derived from an EMBL/GenBank/DDBJ whole genome shotgun (WGS) entry which is preliminary data.</text>
</comment>
<gene>
    <name evidence="3" type="ORF">HNQ38_000512</name>
</gene>
<organism evidence="3 4">
    <name type="scientific">Desulfovibrio intestinalis</name>
    <dbReference type="NCBI Taxonomy" id="58621"/>
    <lineage>
        <taxon>Bacteria</taxon>
        <taxon>Pseudomonadati</taxon>
        <taxon>Thermodesulfobacteriota</taxon>
        <taxon>Desulfovibrionia</taxon>
        <taxon>Desulfovibrionales</taxon>
        <taxon>Desulfovibrionaceae</taxon>
        <taxon>Desulfovibrio</taxon>
    </lineage>
</organism>
<accession>A0A7W8C141</accession>